<dbReference type="PANTHER" id="PTHR48095:SF2">
    <property type="entry name" value="BIOTIN CARBOXYLASE, CHLOROPLASTIC"/>
    <property type="match status" value="1"/>
</dbReference>
<dbReference type="InterPro" id="IPR005481">
    <property type="entry name" value="BC-like_N"/>
</dbReference>
<keyword evidence="15" id="KW-0276">Fatty acid metabolism</keyword>
<dbReference type="PROSITE" id="PS00866">
    <property type="entry name" value="CPSASE_1"/>
    <property type="match status" value="1"/>
</dbReference>
<evidence type="ECO:0000256" key="7">
    <source>
        <dbReference type="ARBA" id="ARBA00022723"/>
    </source>
</evidence>
<dbReference type="GO" id="GO:2001295">
    <property type="term" value="P:malonyl-CoA biosynthetic process"/>
    <property type="evidence" value="ECO:0007669"/>
    <property type="project" value="UniProtKB-UniPathway"/>
</dbReference>
<feature type="domain" description="Biotin carboxylation" evidence="17">
    <location>
        <begin position="2"/>
        <end position="445"/>
    </location>
</feature>
<dbReference type="GO" id="GO:0046872">
    <property type="term" value="F:metal ion binding"/>
    <property type="evidence" value="ECO:0007669"/>
    <property type="project" value="UniProtKB-KW"/>
</dbReference>
<evidence type="ECO:0000256" key="13">
    <source>
        <dbReference type="ARBA" id="ARBA00048600"/>
    </source>
</evidence>
<reference evidence="18 19" key="1">
    <citation type="submission" date="2018-04" db="EMBL/GenBank/DDBJ databases">
        <title>Altererythrobacter sp. HME9302 genome sequencing and assembly.</title>
        <authorList>
            <person name="Kang H."/>
            <person name="Kim H."/>
            <person name="Joh K."/>
        </authorList>
    </citation>
    <scope>NUCLEOTIDE SEQUENCE [LARGE SCALE GENOMIC DNA]</scope>
    <source>
        <strain evidence="18 19">HME9302</strain>
    </source>
</reference>
<proteinExistence type="predicted"/>
<dbReference type="SUPFAM" id="SSF51246">
    <property type="entry name" value="Rudiment single hybrid motif"/>
    <property type="match status" value="1"/>
</dbReference>
<evidence type="ECO:0000256" key="1">
    <source>
        <dbReference type="ARBA" id="ARBA00003761"/>
    </source>
</evidence>
<dbReference type="AlphaFoldDB" id="A0A369QAX2"/>
<evidence type="ECO:0000256" key="15">
    <source>
        <dbReference type="RuleBase" id="RU365063"/>
    </source>
</evidence>
<evidence type="ECO:0000256" key="9">
    <source>
        <dbReference type="ARBA" id="ARBA00022840"/>
    </source>
</evidence>
<evidence type="ECO:0000313" key="19">
    <source>
        <dbReference type="Proteomes" id="UP000253727"/>
    </source>
</evidence>
<dbReference type="Pfam" id="PF02785">
    <property type="entry name" value="Biotin_carb_C"/>
    <property type="match status" value="1"/>
</dbReference>
<comment type="caution">
    <text evidence="18">The sequence shown here is derived from an EMBL/GenBank/DDBJ whole genome shotgun (WGS) entry which is preliminary data.</text>
</comment>
<dbReference type="SUPFAM" id="SSF56059">
    <property type="entry name" value="Glutathione synthetase ATP-binding domain-like"/>
    <property type="match status" value="1"/>
</dbReference>
<keyword evidence="10" id="KW-0460">Magnesium</keyword>
<comment type="subunit">
    <text evidence="3 15">Acetyl-CoA carboxylase is a heterohexamer of biotin carboxyl carrier protein, biotin carboxylase and the two subunits of carboxyl transferase in a 2:2 complex.</text>
</comment>
<dbReference type="NCBIfam" id="TIGR00514">
    <property type="entry name" value="accC"/>
    <property type="match status" value="1"/>
</dbReference>
<evidence type="ECO:0000259" key="17">
    <source>
        <dbReference type="PROSITE" id="PS50979"/>
    </source>
</evidence>
<evidence type="ECO:0000256" key="11">
    <source>
        <dbReference type="ARBA" id="ARBA00023267"/>
    </source>
</evidence>
<keyword evidence="15" id="KW-0443">Lipid metabolism</keyword>
<keyword evidence="15" id="KW-0275">Fatty acid biosynthesis</keyword>
<evidence type="ECO:0000256" key="5">
    <source>
        <dbReference type="ARBA" id="ARBA00017242"/>
    </source>
</evidence>
<dbReference type="UniPathway" id="UPA00655">
    <property type="reaction ID" value="UER00711"/>
</dbReference>
<keyword evidence="11 15" id="KW-0092">Biotin</keyword>
<evidence type="ECO:0000259" key="16">
    <source>
        <dbReference type="PROSITE" id="PS50975"/>
    </source>
</evidence>
<dbReference type="NCBIfam" id="NF006367">
    <property type="entry name" value="PRK08591.1"/>
    <property type="match status" value="1"/>
</dbReference>
<evidence type="ECO:0000256" key="8">
    <source>
        <dbReference type="ARBA" id="ARBA00022741"/>
    </source>
</evidence>
<dbReference type="InterPro" id="IPR016185">
    <property type="entry name" value="PreATP-grasp_dom_sf"/>
</dbReference>
<sequence length="449" mass="49297">MGIKRILIANRGEIALRIHRAAHEMGIETVAVHSTADAEAMHVRLADHAVCIGPPPATDSYLNVANIISAAEVAGCDAIHPGYGFLSENAAFADIVEAHDIKWIGPKPEHIRTMGDKVEAKRTAGKLGLPLVPGSDGAITNLNEARELSNQIGYPVLVKAASGGGGRGMKVVPTENDLESALSQCKNEAKSAFGDDTVYIEKYLGNPRHIEFQVFGDGRGKAIHLGERDCSLQRRHQKVLEEAPSPVITPEERDRMGGIVASAMADMGYRGAGTIEFLWEDGEFYFIEMNTRLQVEHPVTEMITGMDLVREQIRIADGKDLSVTQEEVRFEGHAIECRINAEDPFTFAPSPGEVTAYHPAGGMHVRVDSGLYAGYRIPPYYDSMIAKLIVYGKTRERCIMRLRRALDEMVVGGVKSSIPLHQALLQQDDVLSGNYTIKWLEDWLETRDA</sequence>
<comment type="catalytic activity">
    <reaction evidence="13 15">
        <text>N(6)-biotinyl-L-lysyl-[protein] + hydrogencarbonate + ATP = N(6)-carboxybiotinyl-L-lysyl-[protein] + ADP + phosphate + H(+)</text>
        <dbReference type="Rhea" id="RHEA:13501"/>
        <dbReference type="Rhea" id="RHEA-COMP:10505"/>
        <dbReference type="Rhea" id="RHEA-COMP:10506"/>
        <dbReference type="ChEBI" id="CHEBI:15378"/>
        <dbReference type="ChEBI" id="CHEBI:17544"/>
        <dbReference type="ChEBI" id="CHEBI:30616"/>
        <dbReference type="ChEBI" id="CHEBI:43474"/>
        <dbReference type="ChEBI" id="CHEBI:83144"/>
        <dbReference type="ChEBI" id="CHEBI:83145"/>
        <dbReference type="ChEBI" id="CHEBI:456216"/>
        <dbReference type="EC" id="6.3.4.14"/>
    </reaction>
</comment>
<gene>
    <name evidence="18" type="ORF">HME9302_01582</name>
</gene>
<dbReference type="RefSeq" id="WP_115366554.1">
    <property type="nucleotide sequence ID" value="NZ_QBKA01000002.1"/>
</dbReference>
<comment type="pathway">
    <text evidence="2 15">Lipid metabolism; malonyl-CoA biosynthesis; malonyl-CoA from acetyl-CoA: step 1/1.</text>
</comment>
<dbReference type="PANTHER" id="PTHR48095">
    <property type="entry name" value="PYRUVATE CARBOXYLASE SUBUNIT A"/>
    <property type="match status" value="1"/>
</dbReference>
<dbReference type="InterPro" id="IPR004549">
    <property type="entry name" value="Acetyl_CoA_COase_biotin_COase"/>
</dbReference>
<evidence type="ECO:0000256" key="12">
    <source>
        <dbReference type="ARBA" id="ARBA00033786"/>
    </source>
</evidence>
<dbReference type="GO" id="GO:0005524">
    <property type="term" value="F:ATP binding"/>
    <property type="evidence" value="ECO:0007669"/>
    <property type="project" value="UniProtKB-UniRule"/>
</dbReference>
<keyword evidence="8 14" id="KW-0547">Nucleotide-binding</keyword>
<name>A0A369QAX2_9SPHN</name>
<dbReference type="SUPFAM" id="SSF52440">
    <property type="entry name" value="PreATP-grasp domain"/>
    <property type="match status" value="1"/>
</dbReference>
<dbReference type="EMBL" id="QBKA01000002">
    <property type="protein sequence ID" value="RDC60377.1"/>
    <property type="molecule type" value="Genomic_DNA"/>
</dbReference>
<keyword evidence="19" id="KW-1185">Reference proteome</keyword>
<evidence type="ECO:0000256" key="4">
    <source>
        <dbReference type="ARBA" id="ARBA00013263"/>
    </source>
</evidence>
<dbReference type="InterPro" id="IPR051602">
    <property type="entry name" value="ACC_Biotin_Carboxylase"/>
</dbReference>
<feature type="domain" description="ATP-grasp" evidence="16">
    <location>
        <begin position="121"/>
        <end position="317"/>
    </location>
</feature>
<dbReference type="FunFam" id="3.40.50.20:FF:000010">
    <property type="entry name" value="Propionyl-CoA carboxylase subunit alpha"/>
    <property type="match status" value="1"/>
</dbReference>
<dbReference type="Pfam" id="PF00289">
    <property type="entry name" value="Biotin_carb_N"/>
    <property type="match status" value="1"/>
</dbReference>
<comment type="function">
    <text evidence="1 15">This protein is a component of the acetyl coenzyme A carboxylase complex; first, biotin carboxylase catalyzes the carboxylation of the carrier protein and then the transcarboxylase transfers the carboxyl group to form malonyl-CoA.</text>
</comment>
<evidence type="ECO:0000256" key="3">
    <source>
        <dbReference type="ARBA" id="ARBA00011750"/>
    </source>
</evidence>
<dbReference type="InterPro" id="IPR011054">
    <property type="entry name" value="Rudment_hybrid_motif"/>
</dbReference>
<organism evidence="18 19">
    <name type="scientific">Alteripontixanthobacter maritimus</name>
    <dbReference type="NCBI Taxonomy" id="2161824"/>
    <lineage>
        <taxon>Bacteria</taxon>
        <taxon>Pseudomonadati</taxon>
        <taxon>Pseudomonadota</taxon>
        <taxon>Alphaproteobacteria</taxon>
        <taxon>Sphingomonadales</taxon>
        <taxon>Erythrobacteraceae</taxon>
        <taxon>Alteripontixanthobacter</taxon>
    </lineage>
</organism>
<evidence type="ECO:0000256" key="2">
    <source>
        <dbReference type="ARBA" id="ARBA00004956"/>
    </source>
</evidence>
<keyword evidence="6 15" id="KW-0436">Ligase</keyword>
<dbReference type="Proteomes" id="UP000253727">
    <property type="component" value="Unassembled WGS sequence"/>
</dbReference>
<dbReference type="Pfam" id="PF02786">
    <property type="entry name" value="CPSase_L_D2"/>
    <property type="match status" value="1"/>
</dbReference>
<dbReference type="OrthoDB" id="9763189at2"/>
<dbReference type="PROSITE" id="PS50975">
    <property type="entry name" value="ATP_GRASP"/>
    <property type="match status" value="1"/>
</dbReference>
<dbReference type="SMART" id="SM00878">
    <property type="entry name" value="Biotin_carb_C"/>
    <property type="match status" value="1"/>
</dbReference>
<evidence type="ECO:0000256" key="10">
    <source>
        <dbReference type="ARBA" id="ARBA00022842"/>
    </source>
</evidence>
<dbReference type="EC" id="6.3.4.14" evidence="4 15"/>
<dbReference type="PROSITE" id="PS50979">
    <property type="entry name" value="BC"/>
    <property type="match status" value="1"/>
</dbReference>
<protein>
    <recommendedName>
        <fullName evidence="5 15">Biotin carboxylase</fullName>
        <ecNumber evidence="4 15">6.3.4.14</ecNumber>
    </recommendedName>
    <alternativeName>
        <fullName evidence="12 15">Acetyl-coenzyme A carboxylase biotin carboxylase subunit A</fullName>
    </alternativeName>
</protein>
<dbReference type="InterPro" id="IPR005479">
    <property type="entry name" value="CPAse_ATP-bd"/>
</dbReference>
<keyword evidence="9 14" id="KW-0067">ATP-binding</keyword>
<evidence type="ECO:0000256" key="6">
    <source>
        <dbReference type="ARBA" id="ARBA00022598"/>
    </source>
</evidence>
<dbReference type="GO" id="GO:0004075">
    <property type="term" value="F:biotin carboxylase activity"/>
    <property type="evidence" value="ECO:0007669"/>
    <property type="project" value="UniProtKB-EC"/>
</dbReference>
<dbReference type="GO" id="GO:0006633">
    <property type="term" value="P:fatty acid biosynthetic process"/>
    <property type="evidence" value="ECO:0007669"/>
    <property type="project" value="UniProtKB-KW"/>
</dbReference>
<evidence type="ECO:0000313" key="18">
    <source>
        <dbReference type="EMBL" id="RDC60377.1"/>
    </source>
</evidence>
<dbReference type="InterPro" id="IPR011761">
    <property type="entry name" value="ATP-grasp"/>
</dbReference>
<evidence type="ECO:0000256" key="14">
    <source>
        <dbReference type="PROSITE-ProRule" id="PRU00409"/>
    </source>
</evidence>
<keyword evidence="15" id="KW-0444">Lipid biosynthesis</keyword>
<dbReference type="FunFam" id="3.30.1490.20:FF:000018">
    <property type="entry name" value="Biotin carboxylase"/>
    <property type="match status" value="1"/>
</dbReference>
<keyword evidence="7" id="KW-0479">Metal-binding</keyword>
<dbReference type="InterPro" id="IPR005482">
    <property type="entry name" value="Biotin_COase_C"/>
</dbReference>
<dbReference type="PROSITE" id="PS00867">
    <property type="entry name" value="CPSASE_2"/>
    <property type="match status" value="1"/>
</dbReference>
<accession>A0A369QAX2</accession>
<dbReference type="InterPro" id="IPR011764">
    <property type="entry name" value="Biotin_carboxylation_dom"/>
</dbReference>
<dbReference type="Gene3D" id="3.30.470.20">
    <property type="entry name" value="ATP-grasp fold, B domain"/>
    <property type="match status" value="1"/>
</dbReference>